<dbReference type="GO" id="GO:0008270">
    <property type="term" value="F:zinc ion binding"/>
    <property type="evidence" value="ECO:0007669"/>
    <property type="project" value="UniProtKB-KW"/>
</dbReference>
<evidence type="ECO:0000313" key="19">
    <source>
        <dbReference type="Proteomes" id="UP000202382"/>
    </source>
</evidence>
<dbReference type="GO" id="GO:0039502">
    <property type="term" value="P:symbiont-mediated suppression of host type I interferon-mediated signaling pathway"/>
    <property type="evidence" value="ECO:0007669"/>
    <property type="project" value="UniProtKB-UniRule"/>
</dbReference>
<evidence type="ECO:0000256" key="2">
    <source>
        <dbReference type="ARBA" id="ARBA00022518"/>
    </source>
</evidence>
<comment type="similarity">
    <text evidence="1 16 17">Belongs to the papillomaviridae E6 protein family.</text>
</comment>
<gene>
    <name evidence="16" type="primary">E6</name>
</gene>
<dbReference type="GO" id="GO:0042025">
    <property type="term" value="C:host cell nucleus"/>
    <property type="evidence" value="ECO:0007669"/>
    <property type="project" value="UniProtKB-SubCell"/>
</dbReference>
<dbReference type="RefSeq" id="YP_009345077.1">
    <property type="nucleotide sequence ID" value="NC_033740.1"/>
</dbReference>
<dbReference type="GO" id="GO:0030430">
    <property type="term" value="C:host cell cytoplasm"/>
    <property type="evidence" value="ECO:0007669"/>
    <property type="project" value="UniProtKB-SubCell"/>
</dbReference>
<name>A0A1P8YVV8_9PAPI</name>
<evidence type="ECO:0000256" key="4">
    <source>
        <dbReference type="ARBA" id="ARBA00022581"/>
    </source>
</evidence>
<keyword evidence="15 16" id="KW-1119">Modulation of host cell apoptosis by virus</keyword>
<dbReference type="InterPro" id="IPR001334">
    <property type="entry name" value="E6"/>
</dbReference>
<organism evidence="18">
    <name type="scientific">Eidolon helvum papillomavirus 2</name>
    <dbReference type="NCBI Taxonomy" id="1335476"/>
    <lineage>
        <taxon>Viruses</taxon>
        <taxon>Monodnaviria</taxon>
        <taxon>Shotokuvirae</taxon>
        <taxon>Cossaviricota</taxon>
        <taxon>Papovaviricetes</taxon>
        <taxon>Zurhausenvirales</taxon>
        <taxon>Papillomaviridae</taxon>
        <taxon>Firstpapillomavirinae</taxon>
        <taxon>Psipapillomavirus</taxon>
        <taxon>Psipapillomavirus 2</taxon>
    </lineage>
</organism>
<dbReference type="Pfam" id="PF00518">
    <property type="entry name" value="E6"/>
    <property type="match status" value="1"/>
</dbReference>
<dbReference type="Proteomes" id="UP000202382">
    <property type="component" value="Segment"/>
</dbReference>
<evidence type="ECO:0000256" key="16">
    <source>
        <dbReference type="HAMAP-Rule" id="MF_04006"/>
    </source>
</evidence>
<dbReference type="OrthoDB" id="27353at10239"/>
<evidence type="ECO:0000256" key="9">
    <source>
        <dbReference type="ARBA" id="ARBA00023015"/>
    </source>
</evidence>
<comment type="function">
    <text evidence="16">Plays a major role in the induction and maintenance of cellular transformation. E6 associates with host UBE3A/E6-AP ubiquitin-protein ligase and modulates its activity. Protects host keratinocytes from apoptosis by mediating the degradation of host BAK1. May also inhibit host immune response.</text>
</comment>
<keyword evidence="12 16" id="KW-0804">Transcription</keyword>
<protein>
    <recommendedName>
        <fullName evidence="16 17">Protein E6</fullName>
    </recommendedName>
</protein>
<keyword evidence="10 16" id="KW-0238">DNA-binding</keyword>
<evidence type="ECO:0000256" key="17">
    <source>
        <dbReference type="RuleBase" id="RU363123"/>
    </source>
</evidence>
<keyword evidence="6 16" id="KW-0479">Metal-binding</keyword>
<dbReference type="GO" id="GO:0006351">
    <property type="term" value="P:DNA-templated transcription"/>
    <property type="evidence" value="ECO:0007669"/>
    <property type="project" value="UniProtKB-UniRule"/>
</dbReference>
<dbReference type="SUPFAM" id="SSF161229">
    <property type="entry name" value="E6 C-terminal domain-like"/>
    <property type="match status" value="2"/>
</dbReference>
<evidence type="ECO:0000256" key="15">
    <source>
        <dbReference type="ARBA" id="ARBA00023323"/>
    </source>
</evidence>
<keyword evidence="9 16" id="KW-0805">Transcription regulation</keyword>
<dbReference type="GO" id="GO:0006355">
    <property type="term" value="P:regulation of DNA-templated transcription"/>
    <property type="evidence" value="ECO:0007669"/>
    <property type="project" value="UniProtKB-UniRule"/>
</dbReference>
<comment type="subunit">
    <text evidence="16">Forms homodimers. Interacts with ubiquitin-protein ligase UBE3A/E6-AP; this interaction stimulates UBE3A ubiquitin activity. Interacts with host BAK1.</text>
</comment>
<evidence type="ECO:0000256" key="1">
    <source>
        <dbReference type="ARBA" id="ARBA00006346"/>
    </source>
</evidence>
<dbReference type="GO" id="GO:0039648">
    <property type="term" value="P:symbiont-mediated perturbation of host ubiquitin-like protein modification"/>
    <property type="evidence" value="ECO:0007669"/>
    <property type="project" value="UniProtKB-UniRule"/>
</dbReference>
<evidence type="ECO:0000256" key="12">
    <source>
        <dbReference type="ARBA" id="ARBA00023163"/>
    </source>
</evidence>
<evidence type="ECO:0000313" key="18">
    <source>
        <dbReference type="EMBL" id="AQA28215.1"/>
    </source>
</evidence>
<evidence type="ECO:0000256" key="5">
    <source>
        <dbReference type="ARBA" id="ARBA00022632"/>
    </source>
</evidence>
<keyword evidence="14 16" id="KW-0899">Viral immunoevasion</keyword>
<evidence type="ECO:0000256" key="7">
    <source>
        <dbReference type="ARBA" id="ARBA00022771"/>
    </source>
</evidence>
<comment type="caution">
    <text evidence="16">Lacks conserved residue(s) required for the propagation of feature annotation.</text>
</comment>
<keyword evidence="5 16" id="KW-1090">Inhibition of host innate immune response by virus</keyword>
<comment type="subcellular location">
    <subcellularLocation>
        <location evidence="16 17">Host cytoplasm</location>
    </subcellularLocation>
    <subcellularLocation>
        <location evidence="16 17">Host nucleus</location>
    </subcellularLocation>
</comment>
<dbReference type="GO" id="GO:0052150">
    <property type="term" value="P:symbiont-mediated perturbation of host apoptosis"/>
    <property type="evidence" value="ECO:0007669"/>
    <property type="project" value="UniProtKB-KW"/>
</dbReference>
<evidence type="ECO:0000256" key="3">
    <source>
        <dbReference type="ARBA" id="ARBA00022562"/>
    </source>
</evidence>
<keyword evidence="8 16" id="KW-0862">Zinc</keyword>
<dbReference type="Gene3D" id="3.30.240.40">
    <property type="entry name" value="E6 early regulatory protein"/>
    <property type="match status" value="2"/>
</dbReference>
<dbReference type="KEGG" id="vg:30999649"/>
<keyword evidence="19" id="KW-1185">Reference proteome</keyword>
<reference evidence="18" key="1">
    <citation type="submission" date="2016-05" db="EMBL/GenBank/DDBJ databases">
        <title>Multiple papillomaviruses identified in bat stool samples using deep sequencing.</title>
        <authorList>
            <person name="Yinda C.K."/>
            <person name="Rector A."/>
            <person name="Zeller M."/>
            <person name="Conceicao-Neto N."/>
            <person name="Heylen E."/>
            <person name="Maes P."/>
            <person name="Ghogomu S.M."/>
            <person name="Van Ranst M."/>
            <person name="Matthijnssens J."/>
        </authorList>
    </citation>
    <scope>NUCLEOTIDE SEQUENCE [LARGE SCALE GENOMIC DNA]</scope>
    <source>
        <strain evidence="18">EhPV2</strain>
    </source>
</reference>
<accession>A0A1P8YVV8</accession>
<feature type="zinc finger region" evidence="16">
    <location>
        <begin position="56"/>
        <end position="92"/>
    </location>
</feature>
<keyword evidence="4 16" id="KW-0945">Host-virus interaction</keyword>
<evidence type="ECO:0000256" key="11">
    <source>
        <dbReference type="ARBA" id="ARBA00023159"/>
    </source>
</evidence>
<evidence type="ECO:0000256" key="10">
    <source>
        <dbReference type="ARBA" id="ARBA00023125"/>
    </source>
</evidence>
<keyword evidence="7 16" id="KW-0863">Zinc-finger</keyword>
<keyword evidence="11 16" id="KW-0010">Activator</keyword>
<keyword evidence="2 16" id="KW-0244">Early protein</keyword>
<dbReference type="GO" id="GO:0052170">
    <property type="term" value="P:symbiont-mediated suppression of host innate immune response"/>
    <property type="evidence" value="ECO:0007669"/>
    <property type="project" value="UniProtKB-KW"/>
</dbReference>
<keyword evidence="3 16" id="KW-1048">Host nucleus</keyword>
<dbReference type="EMBL" id="KX276957">
    <property type="protein sequence ID" value="AQA28215.1"/>
    <property type="molecule type" value="Genomic_DNA"/>
</dbReference>
<evidence type="ECO:0000256" key="13">
    <source>
        <dbReference type="ARBA" id="ARBA00023200"/>
    </source>
</evidence>
<dbReference type="HAMAP" id="MF_04006">
    <property type="entry name" value="HPV_E6"/>
    <property type="match status" value="1"/>
</dbReference>
<proteinExistence type="inferred from homology"/>
<sequence length="173" mass="19570">MLTTFFIFRESKTDTGCGRSIKGPLRLPFAPMAHPESITDLARRRGTTVRDITIPCGFCNEPLNDQDKYAFDVRNHRLLNRRGVYFGCCTPCVRALARKDRDTGNLAPFTVAEAEAYVGKNIGQILVLCSCCLKRLDLIEKLIHQRAGFYLCMVRDGEFRGICRLCMVLEGQE</sequence>
<keyword evidence="13 16" id="KW-1035">Host cytoplasm</keyword>
<evidence type="ECO:0000256" key="14">
    <source>
        <dbReference type="ARBA" id="ARBA00023280"/>
    </source>
</evidence>
<dbReference type="GO" id="GO:0003677">
    <property type="term" value="F:DNA binding"/>
    <property type="evidence" value="ECO:0007669"/>
    <property type="project" value="UniProtKB-UniRule"/>
</dbReference>
<evidence type="ECO:0000256" key="6">
    <source>
        <dbReference type="ARBA" id="ARBA00022723"/>
    </source>
</evidence>
<dbReference type="InterPro" id="IPR038575">
    <property type="entry name" value="E6_sf"/>
</dbReference>
<evidence type="ECO:0000256" key="8">
    <source>
        <dbReference type="ARBA" id="ARBA00022833"/>
    </source>
</evidence>